<keyword evidence="3" id="KW-1185">Reference proteome</keyword>
<feature type="domain" description="Immunity protein 35" evidence="1">
    <location>
        <begin position="14"/>
        <end position="78"/>
    </location>
</feature>
<dbReference type="EMBL" id="ACZI02000003">
    <property type="protein sequence ID" value="EFV14367.2"/>
    <property type="molecule type" value="Genomic_DNA"/>
</dbReference>
<dbReference type="Pfam" id="PF15567">
    <property type="entry name" value="Imm35"/>
    <property type="match status" value="1"/>
</dbReference>
<gene>
    <name evidence="2" type="ORF">HMPREF9336_00742</name>
</gene>
<dbReference type="HOGENOM" id="CLU_2452902_0_0_11"/>
<dbReference type="AlphaFoldDB" id="E5XMM2"/>
<dbReference type="InterPro" id="IPR029082">
    <property type="entry name" value="Imm35"/>
</dbReference>
<protein>
    <recommendedName>
        <fullName evidence="1">Immunity protein 35 domain-containing protein</fullName>
    </recommendedName>
</protein>
<reference evidence="2 3" key="1">
    <citation type="journal article" date="2011" name="Stand. Genomic Sci.">
        <title>High quality draft genome sequence of Segniliparus rugosus CDC 945(T)= (ATCC BAA-974(T)).</title>
        <authorList>
            <person name="Earl A.M."/>
            <person name="Desjardins C.A."/>
            <person name="Fitzgerald M.G."/>
            <person name="Arachchi H.M."/>
            <person name="Zeng Q."/>
            <person name="Mehta T."/>
            <person name="Griggs A."/>
            <person name="Birren B.W."/>
            <person name="Toney N.C."/>
            <person name="Carr J."/>
            <person name="Posey J."/>
            <person name="Butler W.R."/>
        </authorList>
    </citation>
    <scope>NUCLEOTIDE SEQUENCE [LARGE SCALE GENOMIC DNA]</scope>
    <source>
        <strain evidence="3">ATCC BAA-974 / DSM 45345 / CCUG 50838 / CIP 108380 / JCM 13579 / CDC 945</strain>
    </source>
</reference>
<accession>E5XMM2</accession>
<sequence>MDYHQGMNGISKEAARARAESALADMGIGVEVSILDNSVLETETAWYFPYNSTEYIAHGTVSAALAGNLPVKVPKDGTAIGYDLPPGRR</sequence>
<dbReference type="Proteomes" id="UP000004816">
    <property type="component" value="Unassembled WGS sequence"/>
</dbReference>
<name>E5XMM2_SEGRC</name>
<proteinExistence type="predicted"/>
<organism evidence="2 3">
    <name type="scientific">Segniliparus rugosus (strain ATCC BAA-974 / DSM 45345 / CCUG 50838 / CIP 108380 / JCM 13579 / CDC 945)</name>
    <dbReference type="NCBI Taxonomy" id="679197"/>
    <lineage>
        <taxon>Bacteria</taxon>
        <taxon>Bacillati</taxon>
        <taxon>Actinomycetota</taxon>
        <taxon>Actinomycetes</taxon>
        <taxon>Mycobacteriales</taxon>
        <taxon>Segniliparaceae</taxon>
        <taxon>Segniliparus</taxon>
    </lineage>
</organism>
<evidence type="ECO:0000313" key="3">
    <source>
        <dbReference type="Proteomes" id="UP000004816"/>
    </source>
</evidence>
<evidence type="ECO:0000259" key="1">
    <source>
        <dbReference type="Pfam" id="PF15567"/>
    </source>
</evidence>
<dbReference type="eggNOG" id="ENOG50313GX">
    <property type="taxonomic scope" value="Bacteria"/>
</dbReference>
<evidence type="ECO:0000313" key="2">
    <source>
        <dbReference type="EMBL" id="EFV14367.2"/>
    </source>
</evidence>
<comment type="caution">
    <text evidence="2">The sequence shown here is derived from an EMBL/GenBank/DDBJ whole genome shotgun (WGS) entry which is preliminary data.</text>
</comment>